<dbReference type="EMBL" id="JYIJ01000013">
    <property type="protein sequence ID" value="KWX04957.1"/>
    <property type="molecule type" value="Genomic_DNA"/>
</dbReference>
<dbReference type="InterPro" id="IPR051201">
    <property type="entry name" value="Chloro_Bact_Ser_Proteases"/>
</dbReference>
<feature type="transmembrane region" description="Helical" evidence="5">
    <location>
        <begin position="216"/>
        <end position="237"/>
    </location>
</feature>
<dbReference type="PANTHER" id="PTHR43343:SF3">
    <property type="entry name" value="PROTEASE DO-LIKE 8, CHLOROPLASTIC"/>
    <property type="match status" value="1"/>
</dbReference>
<evidence type="ECO:0000256" key="3">
    <source>
        <dbReference type="ARBA" id="ARBA00022801"/>
    </source>
</evidence>
<dbReference type="Pfam" id="PF13180">
    <property type="entry name" value="PDZ_2"/>
    <property type="match status" value="1"/>
</dbReference>
<feature type="compositionally biased region" description="Basic and acidic residues" evidence="4">
    <location>
        <begin position="198"/>
        <end position="207"/>
    </location>
</feature>
<dbReference type="InterPro" id="IPR043504">
    <property type="entry name" value="Peptidase_S1_PA_chymotrypsin"/>
</dbReference>
<dbReference type="AlphaFoldDB" id="A0A132N4K1"/>
<dbReference type="PRINTS" id="PR00834">
    <property type="entry name" value="PROTEASES2C"/>
</dbReference>
<gene>
    <name evidence="7" type="ORF">TH66_03990</name>
</gene>
<dbReference type="SUPFAM" id="SSF50494">
    <property type="entry name" value="Trypsin-like serine proteases"/>
    <property type="match status" value="1"/>
</dbReference>
<dbReference type="SUPFAM" id="SSF50156">
    <property type="entry name" value="PDZ domain-like"/>
    <property type="match status" value="1"/>
</dbReference>
<dbReference type="SMART" id="SM00228">
    <property type="entry name" value="PDZ"/>
    <property type="match status" value="1"/>
</dbReference>
<feature type="domain" description="PDZ" evidence="6">
    <location>
        <begin position="487"/>
        <end position="564"/>
    </location>
</feature>
<dbReference type="PATRIC" id="fig|1469144.8.peg.4413"/>
<dbReference type="PANTHER" id="PTHR43343">
    <property type="entry name" value="PEPTIDASE S12"/>
    <property type="match status" value="1"/>
</dbReference>
<evidence type="ECO:0000256" key="5">
    <source>
        <dbReference type="SAM" id="Phobius"/>
    </source>
</evidence>
<dbReference type="Pfam" id="PF13365">
    <property type="entry name" value="Trypsin_2"/>
    <property type="match status" value="1"/>
</dbReference>
<reference evidence="7 8" key="1">
    <citation type="submission" date="2015-02" db="EMBL/GenBank/DDBJ databases">
        <title>Physiological reanalysis, assessment of diazotrophy, and genome sequences of multiple isolates of Streptomyces thermoautotrophicus.</title>
        <authorList>
            <person name="MacKellar D.C."/>
            <person name="Lieber L."/>
            <person name="Norman J."/>
            <person name="Bolger A."/>
            <person name="Tobin C."/>
            <person name="Murray J.W."/>
            <person name="Prell J."/>
        </authorList>
    </citation>
    <scope>NUCLEOTIDE SEQUENCE [LARGE SCALE GENOMIC DNA]</scope>
    <source>
        <strain evidence="7 8">UBT1</strain>
    </source>
</reference>
<protein>
    <recommendedName>
        <fullName evidence="6">PDZ domain-containing protein</fullName>
    </recommendedName>
</protein>
<sequence>MVRGWHRVYGDHRRARGRDPRGRGRVAAPDPRRHDLGPARAWRGPRGELGIEQVSGPCRIGPWGSRHRFRTGSGTRSDDMKSQDAERAGSHSAWWSKPGDDPWAPPESLRPVPPSVAAGRPAEPPGGDTPSPEAADAAGTPGGRGAPAVPPAPDDPGAVPASPVPGGAAAPASHGASGAAGGWGEPSGGPEYPWAPPAEEREVPGRRARERARRGLGSLIAVGLVAGLVGGGVGWFASSQTNERIGGSYVELPTAQKGTTDRPPGTVASIAEAVLPAVVSISVSTESEEDTGSGFVIRPDGYILTNHHVVASALDGGTIEVRFPDARTATAKIVGQPDAQSDLAVIKVDGMSGLVAARLGNSDSVVVGDPVVAIGSPLGLAGTVTSGIISAKDRPVTAGGGREGESSFINALQTDAAINPGNSGGPLVNGRGEVIGVNSAIATLGGGPFGGGQQGNIGLGFAIPINQAKNIAEQIINKGRAVHPVLGVSLDPTYQGVGARIIDDSQARGGQRPVLPGSPAEKAGLQPGDVIVQVDDRRITTSTELVVTIRDKAPGSTVKITYKRGSETRTVDVTLATDAQLNQR</sequence>
<proteinExistence type="inferred from homology"/>
<evidence type="ECO:0000256" key="2">
    <source>
        <dbReference type="ARBA" id="ARBA00022670"/>
    </source>
</evidence>
<organism evidence="7 8">
    <name type="scientific">Carbonactinospora thermoautotrophica</name>
    <dbReference type="NCBI Taxonomy" id="1469144"/>
    <lineage>
        <taxon>Bacteria</taxon>
        <taxon>Bacillati</taxon>
        <taxon>Actinomycetota</taxon>
        <taxon>Actinomycetes</taxon>
        <taxon>Kitasatosporales</taxon>
        <taxon>Carbonactinosporaceae</taxon>
        <taxon>Carbonactinospora</taxon>
    </lineage>
</organism>
<dbReference type="GO" id="GO:0006508">
    <property type="term" value="P:proteolysis"/>
    <property type="evidence" value="ECO:0007669"/>
    <property type="project" value="UniProtKB-KW"/>
</dbReference>
<keyword evidence="5" id="KW-0472">Membrane</keyword>
<keyword evidence="5" id="KW-1133">Transmembrane helix</keyword>
<keyword evidence="2" id="KW-0645">Protease</keyword>
<evidence type="ECO:0000259" key="6">
    <source>
        <dbReference type="PROSITE" id="PS50106"/>
    </source>
</evidence>
<dbReference type="InterPro" id="IPR036034">
    <property type="entry name" value="PDZ_sf"/>
</dbReference>
<comment type="caution">
    <text evidence="7">The sequence shown here is derived from an EMBL/GenBank/DDBJ whole genome shotgun (WGS) entry which is preliminary data.</text>
</comment>
<evidence type="ECO:0000313" key="8">
    <source>
        <dbReference type="Proteomes" id="UP000070659"/>
    </source>
</evidence>
<feature type="compositionally biased region" description="Basic and acidic residues" evidence="4">
    <location>
        <begin position="8"/>
        <end position="22"/>
    </location>
</feature>
<dbReference type="Gene3D" id="2.30.42.10">
    <property type="match status" value="1"/>
</dbReference>
<evidence type="ECO:0000256" key="4">
    <source>
        <dbReference type="SAM" id="MobiDB-lite"/>
    </source>
</evidence>
<comment type="similarity">
    <text evidence="1">Belongs to the peptidase S1C family.</text>
</comment>
<keyword evidence="5" id="KW-0812">Transmembrane</keyword>
<dbReference type="Gene3D" id="2.40.10.10">
    <property type="entry name" value="Trypsin-like serine proteases"/>
    <property type="match status" value="2"/>
</dbReference>
<feature type="compositionally biased region" description="Basic and acidic residues" evidence="4">
    <location>
        <begin position="76"/>
        <end position="89"/>
    </location>
</feature>
<dbReference type="InterPro" id="IPR009003">
    <property type="entry name" value="Peptidase_S1_PA"/>
</dbReference>
<dbReference type="InterPro" id="IPR001478">
    <property type="entry name" value="PDZ"/>
</dbReference>
<dbReference type="Proteomes" id="UP000070659">
    <property type="component" value="Unassembled WGS sequence"/>
</dbReference>
<evidence type="ECO:0000313" key="7">
    <source>
        <dbReference type="EMBL" id="KWX04957.1"/>
    </source>
</evidence>
<evidence type="ECO:0000256" key="1">
    <source>
        <dbReference type="ARBA" id="ARBA00010541"/>
    </source>
</evidence>
<feature type="compositionally biased region" description="Gly residues" evidence="4">
    <location>
        <begin position="178"/>
        <end position="187"/>
    </location>
</feature>
<dbReference type="PROSITE" id="PS50106">
    <property type="entry name" value="PDZ"/>
    <property type="match status" value="1"/>
</dbReference>
<dbReference type="GO" id="GO:0004252">
    <property type="term" value="F:serine-type endopeptidase activity"/>
    <property type="evidence" value="ECO:0007669"/>
    <property type="project" value="InterPro"/>
</dbReference>
<dbReference type="InterPro" id="IPR001940">
    <property type="entry name" value="Peptidase_S1C"/>
</dbReference>
<keyword evidence="3" id="KW-0378">Hydrolase</keyword>
<feature type="region of interest" description="Disordered" evidence="4">
    <location>
        <begin position="1"/>
        <end position="209"/>
    </location>
</feature>
<feature type="compositionally biased region" description="Low complexity" evidence="4">
    <location>
        <begin position="155"/>
        <end position="177"/>
    </location>
</feature>
<name>A0A132N4K1_9ACTN</name>
<accession>A0A132N4K1</accession>